<dbReference type="EMBL" id="SLUB01000060">
    <property type="protein sequence ID" value="THE09882.1"/>
    <property type="molecule type" value="Genomic_DNA"/>
</dbReference>
<keyword evidence="3" id="KW-1185">Reference proteome</keyword>
<comment type="caution">
    <text evidence="2">The sequence shown here is derived from an EMBL/GenBank/DDBJ whole genome shotgun (WGS) entry which is preliminary data.</text>
</comment>
<evidence type="ECO:0000313" key="3">
    <source>
        <dbReference type="Proteomes" id="UP000306477"/>
    </source>
</evidence>
<dbReference type="Proteomes" id="UP000306477">
    <property type="component" value="Unassembled WGS sequence"/>
</dbReference>
<dbReference type="NCBIfam" id="NF033493">
    <property type="entry name" value="MetS_like_NSS"/>
    <property type="match status" value="1"/>
</dbReference>
<reference evidence="2 3" key="1">
    <citation type="journal article" date="2019" name="Indoor Air">
        <title>Impacts of indoor surface finishes on bacterial viability.</title>
        <authorList>
            <person name="Hu J."/>
            <person name="Maamar S.B."/>
            <person name="Glawe A.J."/>
            <person name="Gottel N."/>
            <person name="Gilbert J.A."/>
            <person name="Hartmann E.M."/>
        </authorList>
    </citation>
    <scope>NUCLEOTIDE SEQUENCE [LARGE SCALE GENOMIC DNA]</scope>
    <source>
        <strain evidence="2 3">AF060A6</strain>
    </source>
</reference>
<proteinExistence type="predicted"/>
<protein>
    <submittedName>
        <fullName evidence="2">Methionine/alanine import family NSS transporter small subunit</fullName>
    </submittedName>
</protein>
<evidence type="ECO:0000313" key="2">
    <source>
        <dbReference type="EMBL" id="THE09882.1"/>
    </source>
</evidence>
<sequence length="37" mass="3765">MTGGAIAMMLIGMVILWGGLIASIAYAAKKAKQAKQG</sequence>
<dbReference type="AlphaFoldDB" id="A0A4S3PMJ4"/>
<feature type="transmembrane region" description="Helical" evidence="1">
    <location>
        <begin position="6"/>
        <end position="28"/>
    </location>
</feature>
<keyword evidence="1" id="KW-0812">Transmembrane</keyword>
<evidence type="ECO:0000256" key="1">
    <source>
        <dbReference type="SAM" id="Phobius"/>
    </source>
</evidence>
<gene>
    <name evidence="2" type="ORF">E1I69_20760</name>
</gene>
<keyword evidence="1" id="KW-0472">Membrane</keyword>
<name>A0A4S3PMJ4_9BACI</name>
<accession>A0A4S3PMJ4</accession>
<dbReference type="STRING" id="1033734.GCA_000285535_01746"/>
<dbReference type="Pfam" id="PF16951">
    <property type="entry name" value="MaAIMP_sms"/>
    <property type="match status" value="1"/>
</dbReference>
<organism evidence="2 3">
    <name type="scientific">Bacillus timonensis</name>
    <dbReference type="NCBI Taxonomy" id="1033734"/>
    <lineage>
        <taxon>Bacteria</taxon>
        <taxon>Bacillati</taxon>
        <taxon>Bacillota</taxon>
        <taxon>Bacilli</taxon>
        <taxon>Bacillales</taxon>
        <taxon>Bacillaceae</taxon>
        <taxon>Bacillus</taxon>
    </lineage>
</organism>
<keyword evidence="1" id="KW-1133">Transmembrane helix</keyword>
<dbReference type="RefSeq" id="WP_136381462.1">
    <property type="nucleotide sequence ID" value="NZ_SLUB01000060.1"/>
</dbReference>
<dbReference type="InterPro" id="IPR031596">
    <property type="entry name" value="MaAIMP_sms"/>
</dbReference>